<evidence type="ECO:0000313" key="4">
    <source>
        <dbReference type="Proteomes" id="UP000032458"/>
    </source>
</evidence>
<feature type="transmembrane region" description="Helical" evidence="2">
    <location>
        <begin position="26"/>
        <end position="45"/>
    </location>
</feature>
<keyword evidence="4" id="KW-1185">Reference proteome</keyword>
<reference evidence="3 4" key="1">
    <citation type="submission" date="2014-09" db="EMBL/GenBank/DDBJ databases">
        <title>Draft genome sequence of Streptomyces natalensis ATCC 27448, producer of the antifungal pimaricin.</title>
        <authorList>
            <person name="Mendes M.V."/>
            <person name="Beites T."/>
            <person name="Pires S."/>
            <person name="Santos C.L."/>
            <person name="Moradas-Ferreira P."/>
        </authorList>
    </citation>
    <scope>NUCLEOTIDE SEQUENCE [LARGE SCALE GENOMIC DNA]</scope>
    <source>
        <strain evidence="3 4">ATCC 27448</strain>
    </source>
</reference>
<accession>A0A0D7CK08</accession>
<feature type="compositionally biased region" description="Low complexity" evidence="1">
    <location>
        <begin position="75"/>
        <end position="92"/>
    </location>
</feature>
<feature type="region of interest" description="Disordered" evidence="1">
    <location>
        <begin position="52"/>
        <end position="113"/>
    </location>
</feature>
<keyword evidence="2" id="KW-0812">Transmembrane</keyword>
<gene>
    <name evidence="3" type="ORF">SNA_25145</name>
</gene>
<dbReference type="EMBL" id="JRKI01000031">
    <property type="protein sequence ID" value="KIZ15747.1"/>
    <property type="molecule type" value="Genomic_DNA"/>
</dbReference>
<feature type="compositionally biased region" description="Polar residues" evidence="1">
    <location>
        <begin position="96"/>
        <end position="108"/>
    </location>
</feature>
<proteinExistence type="predicted"/>
<comment type="caution">
    <text evidence="3">The sequence shown here is derived from an EMBL/GenBank/DDBJ whole genome shotgun (WGS) entry which is preliminary data.</text>
</comment>
<dbReference type="Proteomes" id="UP000032458">
    <property type="component" value="Unassembled WGS sequence"/>
</dbReference>
<evidence type="ECO:0000256" key="1">
    <source>
        <dbReference type="SAM" id="MobiDB-lite"/>
    </source>
</evidence>
<name>A0A0D7CK08_9ACTN</name>
<evidence type="ECO:0000313" key="3">
    <source>
        <dbReference type="EMBL" id="KIZ15747.1"/>
    </source>
</evidence>
<keyword evidence="2" id="KW-0472">Membrane</keyword>
<keyword evidence="2" id="KW-1133">Transmembrane helix</keyword>
<sequence length="208" mass="20802">MTMAAPERVTVGGPVRVAGGPPSRSWGWAVAGAGLCLLVGLFALANRQSPNSVTLPTPTHSILPTSGSTDTGIGTAEPTGEPSPSTPTDTPGQMLWQGSLTFPSQPGSDTHPVAASPATGLLAGEALYLCGACSPQVIGGELLVPWNGTKPPTPGQCGSALTAQTSRSGYVPLRVGQMGCFSNGAGAVGYFTVLTTSPLSASAIIWSV</sequence>
<organism evidence="3 4">
    <name type="scientific">Streptomyces natalensis ATCC 27448</name>
    <dbReference type="NCBI Taxonomy" id="1240678"/>
    <lineage>
        <taxon>Bacteria</taxon>
        <taxon>Bacillati</taxon>
        <taxon>Actinomycetota</taxon>
        <taxon>Actinomycetes</taxon>
        <taxon>Kitasatosporales</taxon>
        <taxon>Streptomycetaceae</taxon>
        <taxon>Streptomyces</taxon>
    </lineage>
</organism>
<evidence type="ECO:0000256" key="2">
    <source>
        <dbReference type="SAM" id="Phobius"/>
    </source>
</evidence>
<protein>
    <submittedName>
        <fullName evidence="3">Uncharacterized protein</fullName>
    </submittedName>
</protein>
<dbReference type="PATRIC" id="fig|1240678.4.peg.5348"/>
<dbReference type="AlphaFoldDB" id="A0A0D7CK08"/>
<feature type="compositionally biased region" description="Polar residues" evidence="1">
    <location>
        <begin position="52"/>
        <end position="72"/>
    </location>
</feature>